<evidence type="ECO:0000256" key="3">
    <source>
        <dbReference type="ARBA" id="ARBA00022679"/>
    </source>
</evidence>
<feature type="region of interest" description="N-terminal hotdog fold" evidence="5">
    <location>
        <begin position="935"/>
        <end position="1068"/>
    </location>
</feature>
<dbReference type="InterPro" id="IPR020807">
    <property type="entry name" value="PKS_DH"/>
</dbReference>
<dbReference type="SMART" id="SM00825">
    <property type="entry name" value="PKS_KS"/>
    <property type="match status" value="1"/>
</dbReference>
<feature type="domain" description="Ketosynthase family 3 (KS3)" evidence="7">
    <location>
        <begin position="16"/>
        <end position="443"/>
    </location>
</feature>
<dbReference type="InterPro" id="IPR011032">
    <property type="entry name" value="GroES-like_sf"/>
</dbReference>
<dbReference type="EMBL" id="ML735218">
    <property type="protein sequence ID" value="KAE8395586.1"/>
    <property type="molecule type" value="Genomic_DNA"/>
</dbReference>
<feature type="domain" description="PKS/mFAS DH" evidence="8">
    <location>
        <begin position="935"/>
        <end position="1240"/>
    </location>
</feature>
<accession>A0A5N7CN10</accession>
<evidence type="ECO:0000256" key="1">
    <source>
        <dbReference type="ARBA" id="ARBA00022450"/>
    </source>
</evidence>
<dbReference type="InterPro" id="IPR009081">
    <property type="entry name" value="PP-bd_ACP"/>
</dbReference>
<feature type="region of interest" description="C-terminal hotdog fold" evidence="5">
    <location>
        <begin position="1085"/>
        <end position="1240"/>
    </location>
</feature>
<dbReference type="Gene3D" id="3.10.129.110">
    <property type="entry name" value="Polyketide synthase dehydratase"/>
    <property type="match status" value="1"/>
</dbReference>
<dbReference type="InterPro" id="IPR020843">
    <property type="entry name" value="ER"/>
</dbReference>
<dbReference type="InterPro" id="IPR001227">
    <property type="entry name" value="Ac_transferase_dom_sf"/>
</dbReference>
<sequence>MADNSNSNNINATAPLEPIAVVGLALRLPGGANDADGLWELLESGRPAWTPVPEDRYNGDAFYHPNADDATGTSNHPGGHFISGDVRDFDNTFFKYSKAQAAAIDPQQRILLELAYEALESGGIPREDVAGTATSVYSALFPMDYDRNLYKDTLDMPTYYMSGVEKAMLSNRISHVMDLRGPSMTLDTACSGGLIALHLACQSLRDGESDTSIVGASNLTLGPDHFIGLSNLHMLSSTGRCYPFDQRGKGYGRGEGVVVLVLKRLDAAIRDRNPIRAVIRNTATGQDGYTPQGITYPNGKAQANLARTVYSRAGLLPEEVAYVEAHGTGTKAGDQEELDGIASVFTGSKERSVPLYVGSIKGAIGHGESAAGLSSLVKATLMLERELIPPVAGFETPKPGLPLDKIKIPTEVIPFPQAAGITPRISINSFGFGGANAHVILEQGPRKAQKASISDDGFSRLFTLSANSPASLKAMIQAQHAWVEQRAETPLADLSYTLLHRRSALPYRFSAVANDRASLLEALQQGIAGPAAKPVPAEVDIVAIFTGQGSQWAGMGRELLLESNPSPIFRDSIRKSRDILNQLGADWDLETELLRNPKESRINEAMLAQPSTTAVQIALLELLQAQGVYPRAVVGLSSGEIAAAYAAGHLTHETALKVAYHRGFMVAAVKARGLPRGAMLSVGLGEHDASKYLENLPKGKAVIACIASPRSVTISGDADAIEEVDNRIALANDGTFHRLLQVDTAYHSHHMAAVAQEYRDRLGVLDVERRPTSNGKPVEFVSSVSGEPKSSGFDAEYWIDNLVNPVRFSDAVETLVRARHQSGQNVFFVEVGPHPALAGPVRQTLQQPDMPQISYDYQAPLQRKFSAIESALTFSGKLFERGVRVNWDPVSALAPGADTALVRHDLPAYPWDHSTKHWQQSRVTRAYLTRKEPYHDLLGVPVPDATDLEPRWRHFISKASLPWLEDYVVDGVTTFPSAGFVSMAVEAVAQLARRRIADLPLEAFSLRDVYFKRGLVVPDRERVELQLSLRPQSGLDFGFTFIITALSHDDNEWYEHATGVVEAVVAEGRPSADEAALEELPQLPSKSEIVSREVLYREIEAVGNKYGPSFAGLDSYTIASDASQALSSFGILDIKASMPRQHQRPHVVHPSTLEIVFHSSLPLVGRRLGSGTVTPVHIDELLISSSPSLQKPSTKLDISTQLSSSHLRTAVSDISVLASGDRVLSVSGMEFKSVGSSSAATTDAASAANARNICYELGWKPDVNYVRAEDLPESPALADLLTLITSKKHGLTTIGLGATVDASEEVLTTIESQNRVIVHDFVDSTPGRFDAAAARLGEFQVQYRTLRPQSNPALRGFRTGAYDLVLVGSAQWLNQAAVLVRPGGTVLLVFSGRNAKGDAWRATLQGTKPTRLEEQLAFREAADGRLIAVAKPSRSQLPGHIHIVTHSTSNAPAWVTAVQKALSTSDAKISLNTFDSLHVEALTTDDTVVVIDDKPDTPIIAEAATFHGAKSLLSKPSRLVWLAPDEARFHQITGFARTAHAENDDLRMTTIHAASGVLAKESAHERLVSLVADAVRQVADRKAPHEEREYRIRTNGAVVVPRIHRNETINTAVTADGETGPKTETVRFADSKRPLALASDGSPFFEDDNNVYATPLAVDAIEVEVQALVVSATEAPASLGQYAGIVAKVGANVSSLTAGDRVVALSPVVGASRLRIPRSHAARIPADVQSSTASALLLNAMSALYAIRDVAHLSSSESTVLIHGARTAAGRAAVALARSIGARVTVTAADAKEARLLKEQLEIDAADVLVARRSLHRRSAHEVFAGGLDAVIQIAEDAVPVEALAFVKPFGNFVVIGHPSSPVASAPKMPPNMAFHFVDISALLQARADLAGSLVTSAVAALENTPLAGLDIEAFDVSEAAEALELANANTDAKVVLHANPDSTVQVLSAPNSDPWADEEATYVVAGGLGDIGQRFLAIMASRGAKHIATITRRGVDPETYRALQAKLEAIRPGFRLYALKGDLSSESSVREAAAEATRQGAPPVRGVIQSAMVMIDRPLELTTYDDFQNVTASKVNGTLNLRHVFGSPDLKFFLSLSSVSNIVGCQAEASYNAGNSLQDSLAHQEKHLLEDGTRFLTINIGWTDDASLLMHDATRQGVLRRAGFGITRSEELSRFIDHVLGAANGHEAPTWDQAIIGFDTESLAGATAHNGTIKSNMFSQVRDAGRAASGEQDQGEEKTFEQVIAEGNVEAVVEYVSRAVSQQLARLISVDVSSIDLREGSILELGLDSLVAVELRNFVTRQFVATLKSSDILANQSVWALGEKIAARSKMVNVSA</sequence>
<dbReference type="PROSITE" id="PS00012">
    <property type="entry name" value="PHOSPHOPANTETHEINE"/>
    <property type="match status" value="1"/>
</dbReference>
<keyword evidence="3" id="KW-0808">Transferase</keyword>
<dbReference type="Gene3D" id="3.40.47.10">
    <property type="match status" value="1"/>
</dbReference>
<dbReference type="Gene3D" id="3.40.366.10">
    <property type="entry name" value="Malonyl-Coenzyme A Acyl Carrier Protein, domain 2"/>
    <property type="match status" value="1"/>
</dbReference>
<proteinExistence type="predicted"/>
<dbReference type="SUPFAM" id="SSF47336">
    <property type="entry name" value="ACP-like"/>
    <property type="match status" value="1"/>
</dbReference>
<dbReference type="SMART" id="SM00823">
    <property type="entry name" value="PKS_PP"/>
    <property type="match status" value="1"/>
</dbReference>
<dbReference type="InterPro" id="IPR020806">
    <property type="entry name" value="PKS_PP-bd"/>
</dbReference>
<dbReference type="Gene3D" id="3.90.180.10">
    <property type="entry name" value="Medium-chain alcohol dehydrogenases, catalytic domain"/>
    <property type="match status" value="1"/>
</dbReference>
<evidence type="ECO:0000256" key="2">
    <source>
        <dbReference type="ARBA" id="ARBA00022553"/>
    </source>
</evidence>
<evidence type="ECO:0000259" key="7">
    <source>
        <dbReference type="PROSITE" id="PS52004"/>
    </source>
</evidence>
<dbReference type="Pfam" id="PF23297">
    <property type="entry name" value="ACP_SdgA_C"/>
    <property type="match status" value="1"/>
</dbReference>
<dbReference type="InterPro" id="IPR036291">
    <property type="entry name" value="NAD(P)-bd_dom_sf"/>
</dbReference>
<dbReference type="SMART" id="SM00829">
    <property type="entry name" value="PKS_ER"/>
    <property type="match status" value="1"/>
</dbReference>
<dbReference type="OrthoDB" id="329835at2759"/>
<dbReference type="InterPro" id="IPR016035">
    <property type="entry name" value="Acyl_Trfase/lysoPLipase"/>
</dbReference>
<dbReference type="SUPFAM" id="SSF52151">
    <property type="entry name" value="FabD/lysophospholipase-like"/>
    <property type="match status" value="1"/>
</dbReference>
<evidence type="ECO:0000259" key="6">
    <source>
        <dbReference type="PROSITE" id="PS50075"/>
    </source>
</evidence>
<dbReference type="InterPro" id="IPR036736">
    <property type="entry name" value="ACP-like_sf"/>
</dbReference>
<dbReference type="Pfam" id="PF00698">
    <property type="entry name" value="Acyl_transf_1"/>
    <property type="match status" value="1"/>
</dbReference>
<dbReference type="Pfam" id="PF08659">
    <property type="entry name" value="KR"/>
    <property type="match status" value="1"/>
</dbReference>
<dbReference type="Pfam" id="PF00109">
    <property type="entry name" value="ketoacyl-synt"/>
    <property type="match status" value="1"/>
</dbReference>
<name>A0A5N7CN10_PETAA</name>
<dbReference type="InterPro" id="IPR050091">
    <property type="entry name" value="PKS_NRPS_Biosynth_Enz"/>
</dbReference>
<dbReference type="InterPro" id="IPR014030">
    <property type="entry name" value="Ketoacyl_synth_N"/>
</dbReference>
<dbReference type="Pfam" id="PF21089">
    <property type="entry name" value="PKS_DH_N"/>
    <property type="match status" value="1"/>
</dbReference>
<dbReference type="Pfam" id="PF16197">
    <property type="entry name" value="KAsynt_C_assoc"/>
    <property type="match status" value="1"/>
</dbReference>
<keyword evidence="1" id="KW-0596">Phosphopantetheine</keyword>
<dbReference type="InterPro" id="IPR029063">
    <property type="entry name" value="SAM-dependent_MTases_sf"/>
</dbReference>
<dbReference type="PROSITE" id="PS50075">
    <property type="entry name" value="CARRIER"/>
    <property type="match status" value="1"/>
</dbReference>
<dbReference type="InterPro" id="IPR014043">
    <property type="entry name" value="Acyl_transferase_dom"/>
</dbReference>
<dbReference type="GO" id="GO:0031177">
    <property type="term" value="F:phosphopantetheine binding"/>
    <property type="evidence" value="ECO:0007669"/>
    <property type="project" value="InterPro"/>
</dbReference>
<dbReference type="InterPro" id="IPR013968">
    <property type="entry name" value="PKS_KR"/>
</dbReference>
<dbReference type="Gene3D" id="3.30.70.3290">
    <property type="match status" value="1"/>
</dbReference>
<dbReference type="InterPro" id="IPR057326">
    <property type="entry name" value="KR_dom"/>
</dbReference>
<dbReference type="InterPro" id="IPR016036">
    <property type="entry name" value="Malonyl_transacylase_ACP-bd"/>
</dbReference>
<dbReference type="GO" id="GO:0004312">
    <property type="term" value="F:fatty acid synthase activity"/>
    <property type="evidence" value="ECO:0007669"/>
    <property type="project" value="TreeGrafter"/>
</dbReference>
<evidence type="ECO:0000259" key="8">
    <source>
        <dbReference type="PROSITE" id="PS52019"/>
    </source>
</evidence>
<evidence type="ECO:0000256" key="4">
    <source>
        <dbReference type="ARBA" id="ARBA00023268"/>
    </source>
</evidence>
<dbReference type="PROSITE" id="PS52019">
    <property type="entry name" value="PKS_MFAS_DH"/>
    <property type="match status" value="1"/>
</dbReference>
<dbReference type="Gene3D" id="3.40.50.150">
    <property type="entry name" value="Vaccinia Virus protein VP39"/>
    <property type="match status" value="1"/>
</dbReference>
<dbReference type="SMART" id="SM00822">
    <property type="entry name" value="PKS_KR"/>
    <property type="match status" value="1"/>
</dbReference>
<keyword evidence="4" id="KW-0511">Multifunctional enzyme</keyword>
<dbReference type="InterPro" id="IPR016039">
    <property type="entry name" value="Thiolase-like"/>
</dbReference>
<dbReference type="InterPro" id="IPR006162">
    <property type="entry name" value="Ppantetheine_attach_site"/>
</dbReference>
<dbReference type="Gene3D" id="3.40.50.720">
    <property type="entry name" value="NAD(P)-binding Rossmann-like Domain"/>
    <property type="match status" value="1"/>
</dbReference>
<reference evidence="9" key="1">
    <citation type="submission" date="2019-04" db="EMBL/GenBank/DDBJ databases">
        <title>Friends and foes A comparative genomics studyof 23 Aspergillus species from section Flavi.</title>
        <authorList>
            <consortium name="DOE Joint Genome Institute"/>
            <person name="Kjaerbolling I."/>
            <person name="Vesth T."/>
            <person name="Frisvad J.C."/>
            <person name="Nybo J.L."/>
            <person name="Theobald S."/>
            <person name="Kildgaard S."/>
            <person name="Isbrandt T."/>
            <person name="Kuo A."/>
            <person name="Sato A."/>
            <person name="Lyhne E.K."/>
            <person name="Kogle M.E."/>
            <person name="Wiebenga A."/>
            <person name="Kun R.S."/>
            <person name="Lubbers R.J."/>
            <person name="Makela M.R."/>
            <person name="Barry K."/>
            <person name="Chovatia M."/>
            <person name="Clum A."/>
            <person name="Daum C."/>
            <person name="Haridas S."/>
            <person name="He G."/>
            <person name="LaButti K."/>
            <person name="Lipzen A."/>
            <person name="Mondo S."/>
            <person name="Riley R."/>
            <person name="Salamov A."/>
            <person name="Simmons B.A."/>
            <person name="Magnuson J.K."/>
            <person name="Henrissat B."/>
            <person name="Mortensen U.H."/>
            <person name="Larsen T.O."/>
            <person name="Devries R.P."/>
            <person name="Grigoriev I.V."/>
            <person name="Machida M."/>
            <person name="Baker S.E."/>
            <person name="Andersen M.R."/>
        </authorList>
    </citation>
    <scope>NUCLEOTIDE SEQUENCE [LARGE SCALE GENOMIC DNA]</scope>
    <source>
        <strain evidence="9">IBT 14317</strain>
    </source>
</reference>
<dbReference type="PANTHER" id="PTHR43775">
    <property type="entry name" value="FATTY ACID SYNTHASE"/>
    <property type="match status" value="1"/>
</dbReference>
<evidence type="ECO:0000256" key="5">
    <source>
        <dbReference type="PROSITE-ProRule" id="PRU01363"/>
    </source>
</evidence>
<evidence type="ECO:0000313" key="9">
    <source>
        <dbReference type="EMBL" id="KAE8395586.1"/>
    </source>
</evidence>
<dbReference type="PANTHER" id="PTHR43775:SF22">
    <property type="entry name" value="SYNTHASE, PUTATIVE (JCVI)-RELATED"/>
    <property type="match status" value="1"/>
</dbReference>
<dbReference type="InterPro" id="IPR049900">
    <property type="entry name" value="PKS_mFAS_DH"/>
</dbReference>
<dbReference type="InterPro" id="IPR032821">
    <property type="entry name" value="PKS_assoc"/>
</dbReference>
<dbReference type="InterPro" id="IPR014031">
    <property type="entry name" value="Ketoacyl_synth_C"/>
</dbReference>
<keyword evidence="2" id="KW-0597">Phosphoprotein</keyword>
<protein>
    <submittedName>
        <fullName evidence="9">Ketoacyl-synt-domain-containing protein</fullName>
    </submittedName>
</protein>
<dbReference type="SMART" id="SM00827">
    <property type="entry name" value="PKS_AT"/>
    <property type="match status" value="1"/>
</dbReference>
<gene>
    <name evidence="9" type="ORF">BDV23DRAFT_178633</name>
</gene>
<dbReference type="GO" id="GO:0044550">
    <property type="term" value="P:secondary metabolite biosynthetic process"/>
    <property type="evidence" value="ECO:0007669"/>
    <property type="project" value="TreeGrafter"/>
</dbReference>
<feature type="domain" description="Carrier" evidence="6">
    <location>
        <begin position="2255"/>
        <end position="2330"/>
    </location>
</feature>
<dbReference type="InterPro" id="IPR020841">
    <property type="entry name" value="PKS_Beta-ketoAc_synthase_dom"/>
</dbReference>
<dbReference type="GO" id="GO:0016491">
    <property type="term" value="F:oxidoreductase activity"/>
    <property type="evidence" value="ECO:0007669"/>
    <property type="project" value="InterPro"/>
</dbReference>
<dbReference type="SUPFAM" id="SSF55048">
    <property type="entry name" value="Probable ACP-binding domain of malonyl-CoA ACP transacylase"/>
    <property type="match status" value="1"/>
</dbReference>
<comment type="caution">
    <text evidence="5">Lacks conserved residue(s) required for the propagation of feature annotation.</text>
</comment>
<dbReference type="CDD" id="cd00833">
    <property type="entry name" value="PKS"/>
    <property type="match status" value="1"/>
</dbReference>
<dbReference type="Pfam" id="PF14765">
    <property type="entry name" value="PS-DH"/>
    <property type="match status" value="1"/>
</dbReference>
<dbReference type="SUPFAM" id="SSF53901">
    <property type="entry name" value="Thiolase-like"/>
    <property type="match status" value="1"/>
</dbReference>
<dbReference type="Gene3D" id="1.10.1200.10">
    <property type="entry name" value="ACP-like"/>
    <property type="match status" value="1"/>
</dbReference>
<dbReference type="InterPro" id="IPR049552">
    <property type="entry name" value="PKS_DH_N"/>
</dbReference>
<organism evidence="9">
    <name type="scientific">Petromyces alliaceus</name>
    <name type="common">Aspergillus alliaceus</name>
    <dbReference type="NCBI Taxonomy" id="209559"/>
    <lineage>
        <taxon>Eukaryota</taxon>
        <taxon>Fungi</taxon>
        <taxon>Dikarya</taxon>
        <taxon>Ascomycota</taxon>
        <taxon>Pezizomycotina</taxon>
        <taxon>Eurotiomycetes</taxon>
        <taxon>Eurotiomycetidae</taxon>
        <taxon>Eurotiales</taxon>
        <taxon>Aspergillaceae</taxon>
        <taxon>Aspergillus</taxon>
        <taxon>Aspergillus subgen. Circumdati</taxon>
    </lineage>
</organism>
<dbReference type="Proteomes" id="UP000326877">
    <property type="component" value="Unassembled WGS sequence"/>
</dbReference>
<dbReference type="SUPFAM" id="SSF50129">
    <property type="entry name" value="GroES-like"/>
    <property type="match status" value="1"/>
</dbReference>
<dbReference type="InterPro" id="IPR042104">
    <property type="entry name" value="PKS_dehydratase_sf"/>
</dbReference>
<dbReference type="SUPFAM" id="SSF51735">
    <property type="entry name" value="NAD(P)-binding Rossmann-fold domains"/>
    <property type="match status" value="2"/>
</dbReference>
<dbReference type="PROSITE" id="PS52004">
    <property type="entry name" value="KS3_2"/>
    <property type="match status" value="1"/>
</dbReference>
<dbReference type="Pfam" id="PF02801">
    <property type="entry name" value="Ketoacyl-synt_C"/>
    <property type="match status" value="1"/>
</dbReference>
<dbReference type="SMART" id="SM00826">
    <property type="entry name" value="PKS_DH"/>
    <property type="match status" value="1"/>
</dbReference>
<dbReference type="GO" id="GO:0006633">
    <property type="term" value="P:fatty acid biosynthetic process"/>
    <property type="evidence" value="ECO:0007669"/>
    <property type="project" value="TreeGrafter"/>
</dbReference>
<dbReference type="InterPro" id="IPR049551">
    <property type="entry name" value="PKS_DH_C"/>
</dbReference>